<gene>
    <name evidence="3" type="primary">HDT1_1</name>
    <name evidence="3" type="ORF">PIB30_005679</name>
</gene>
<organism evidence="3 4">
    <name type="scientific">Stylosanthes scabra</name>
    <dbReference type="NCBI Taxonomy" id="79078"/>
    <lineage>
        <taxon>Eukaryota</taxon>
        <taxon>Viridiplantae</taxon>
        <taxon>Streptophyta</taxon>
        <taxon>Embryophyta</taxon>
        <taxon>Tracheophyta</taxon>
        <taxon>Spermatophyta</taxon>
        <taxon>Magnoliopsida</taxon>
        <taxon>eudicotyledons</taxon>
        <taxon>Gunneridae</taxon>
        <taxon>Pentapetalae</taxon>
        <taxon>rosids</taxon>
        <taxon>fabids</taxon>
        <taxon>Fabales</taxon>
        <taxon>Fabaceae</taxon>
        <taxon>Papilionoideae</taxon>
        <taxon>50 kb inversion clade</taxon>
        <taxon>dalbergioids sensu lato</taxon>
        <taxon>Dalbergieae</taxon>
        <taxon>Pterocarpus clade</taxon>
        <taxon>Stylosanthes</taxon>
    </lineage>
</organism>
<dbReference type="Gene3D" id="2.60.120.340">
    <property type="entry name" value="Nucleoplasmin core domain"/>
    <property type="match status" value="1"/>
</dbReference>
<accession>A0ABU6U3V6</accession>
<evidence type="ECO:0000259" key="2">
    <source>
        <dbReference type="Pfam" id="PF17800"/>
    </source>
</evidence>
<feature type="region of interest" description="Disordered" evidence="1">
    <location>
        <begin position="98"/>
        <end position="286"/>
    </location>
</feature>
<feature type="compositionally biased region" description="Low complexity" evidence="1">
    <location>
        <begin position="148"/>
        <end position="159"/>
    </location>
</feature>
<feature type="compositionally biased region" description="Acidic residues" evidence="1">
    <location>
        <begin position="108"/>
        <end position="121"/>
    </location>
</feature>
<evidence type="ECO:0000256" key="1">
    <source>
        <dbReference type="SAM" id="MobiDB-lite"/>
    </source>
</evidence>
<keyword evidence="4" id="KW-1185">Reference proteome</keyword>
<feature type="compositionally biased region" description="Basic and acidic residues" evidence="1">
    <location>
        <begin position="127"/>
        <end position="147"/>
    </location>
</feature>
<name>A0ABU6U3V6_9FABA</name>
<feature type="compositionally biased region" description="Acidic residues" evidence="1">
    <location>
        <begin position="164"/>
        <end position="204"/>
    </location>
</feature>
<dbReference type="EMBL" id="JASCZI010120840">
    <property type="protein sequence ID" value="MED6155474.1"/>
    <property type="molecule type" value="Genomic_DNA"/>
</dbReference>
<reference evidence="3 4" key="1">
    <citation type="journal article" date="2023" name="Plants (Basel)">
        <title>Bridging the Gap: Combining Genomics and Transcriptomics Approaches to Understand Stylosanthes scabra, an Orphan Legume from the Brazilian Caatinga.</title>
        <authorList>
            <person name="Ferreira-Neto J.R.C."/>
            <person name="da Silva M.D."/>
            <person name="Binneck E."/>
            <person name="de Melo N.F."/>
            <person name="da Silva R.H."/>
            <person name="de Melo A.L.T.M."/>
            <person name="Pandolfi V."/>
            <person name="Bustamante F.O."/>
            <person name="Brasileiro-Vidal A.C."/>
            <person name="Benko-Iseppon A.M."/>
        </authorList>
    </citation>
    <scope>NUCLEOTIDE SEQUENCE [LARGE SCALE GENOMIC DNA]</scope>
    <source>
        <tissue evidence="3">Leaves</tissue>
    </source>
</reference>
<dbReference type="Proteomes" id="UP001341840">
    <property type="component" value="Unassembled WGS sequence"/>
</dbReference>
<proteinExistence type="predicted"/>
<evidence type="ECO:0000313" key="3">
    <source>
        <dbReference type="EMBL" id="MED6155474.1"/>
    </source>
</evidence>
<dbReference type="Pfam" id="PF17800">
    <property type="entry name" value="NPL"/>
    <property type="match status" value="1"/>
</dbReference>
<feature type="domain" description="Nucleoplasmin-like" evidence="2">
    <location>
        <begin position="3"/>
        <end position="96"/>
    </location>
</feature>
<feature type="compositionally biased region" description="Polar residues" evidence="1">
    <location>
        <begin position="259"/>
        <end position="271"/>
    </location>
</feature>
<protein>
    <submittedName>
        <fullName evidence="3">Histone deacetylase hdt1</fullName>
    </submittedName>
</protein>
<dbReference type="InterPro" id="IPR041232">
    <property type="entry name" value="NPL"/>
</dbReference>
<comment type="caution">
    <text evidence="3">The sequence shown here is derived from an EMBL/GenBank/DDBJ whole genome shotgun (WGS) entry which is preliminary data.</text>
</comment>
<feature type="compositionally biased region" description="Basic and acidic residues" evidence="1">
    <location>
        <begin position="205"/>
        <end position="214"/>
    </location>
</feature>
<sequence>MEFWGVEVKPGDSVKIDQLEVFNAYIHISQVALGEAAKNEKSNDPVVIYLKVGEQKLVIGTLNRVEIPQIPLDLVLDQEAELSHTGKSASVYFTGYRADRDEGGPGEFDSDDFSESDEEEAALNVKDNGKLETKNEKVKIAEPKKDVSAVAAKKPNVAVPKKDEEDEDSDEDDSDEDDDSDDEDESGSEMDADSDDESDDDEEETPVKKVDQGKKRPNTPASKTPVPSAKKAKNVTPEKSGGKKNAHTPTPHPAKKGGNPNSAGKFQSLKTGSQQQKKSAGKKGGR</sequence>
<evidence type="ECO:0000313" key="4">
    <source>
        <dbReference type="Proteomes" id="UP001341840"/>
    </source>
</evidence>